<evidence type="ECO:0000313" key="3">
    <source>
        <dbReference type="Proteomes" id="UP001501074"/>
    </source>
</evidence>
<protein>
    <submittedName>
        <fullName evidence="2">Uma2 family endonuclease</fullName>
    </submittedName>
</protein>
<dbReference type="SUPFAM" id="SSF52980">
    <property type="entry name" value="Restriction endonuclease-like"/>
    <property type="match status" value="1"/>
</dbReference>
<evidence type="ECO:0000259" key="1">
    <source>
        <dbReference type="Pfam" id="PF05685"/>
    </source>
</evidence>
<dbReference type="GO" id="GO:0004519">
    <property type="term" value="F:endonuclease activity"/>
    <property type="evidence" value="ECO:0007669"/>
    <property type="project" value="UniProtKB-KW"/>
</dbReference>
<dbReference type="Proteomes" id="UP001501074">
    <property type="component" value="Unassembled WGS sequence"/>
</dbReference>
<evidence type="ECO:0000313" key="2">
    <source>
        <dbReference type="EMBL" id="GAA3615795.1"/>
    </source>
</evidence>
<name>A0ABP6ZP08_9ACTN</name>
<keyword evidence="2" id="KW-0255">Endonuclease</keyword>
<keyword evidence="3" id="KW-1185">Reference proteome</keyword>
<dbReference type="EMBL" id="BAAAZO010000006">
    <property type="protein sequence ID" value="GAA3615795.1"/>
    <property type="molecule type" value="Genomic_DNA"/>
</dbReference>
<organism evidence="2 3">
    <name type="scientific">Kineosporia mesophila</name>
    <dbReference type="NCBI Taxonomy" id="566012"/>
    <lineage>
        <taxon>Bacteria</taxon>
        <taxon>Bacillati</taxon>
        <taxon>Actinomycetota</taxon>
        <taxon>Actinomycetes</taxon>
        <taxon>Kineosporiales</taxon>
        <taxon>Kineosporiaceae</taxon>
        <taxon>Kineosporia</taxon>
    </lineage>
</organism>
<dbReference type="PANTHER" id="PTHR35400">
    <property type="entry name" value="SLR1083 PROTEIN"/>
    <property type="match status" value="1"/>
</dbReference>
<dbReference type="InterPro" id="IPR012296">
    <property type="entry name" value="Nuclease_put_TT1808"/>
</dbReference>
<feature type="domain" description="Putative restriction endonuclease" evidence="1">
    <location>
        <begin position="37"/>
        <end position="202"/>
    </location>
</feature>
<dbReference type="PANTHER" id="PTHR35400:SF3">
    <property type="entry name" value="SLL1072 PROTEIN"/>
    <property type="match status" value="1"/>
</dbReference>
<dbReference type="RefSeq" id="WP_231482877.1">
    <property type="nucleotide sequence ID" value="NZ_BAAAZO010000006.1"/>
</dbReference>
<dbReference type="InterPro" id="IPR008538">
    <property type="entry name" value="Uma2"/>
</dbReference>
<keyword evidence="2" id="KW-0540">Nuclease</keyword>
<comment type="caution">
    <text evidence="2">The sequence shown here is derived from an EMBL/GenBank/DDBJ whole genome shotgun (WGS) entry which is preliminary data.</text>
</comment>
<dbReference type="Gene3D" id="3.90.1570.10">
    <property type="entry name" value="tt1808, chain A"/>
    <property type="match status" value="1"/>
</dbReference>
<proteinExistence type="predicted"/>
<dbReference type="CDD" id="cd06260">
    <property type="entry name" value="DUF820-like"/>
    <property type="match status" value="1"/>
</dbReference>
<sequence length="210" mass="23647">MTAEPVFWTGFTTDNGVVTNPYQPLPEWIINPDGFTVEEFFELPDLPRHTELIDGRLVFLSPQSNFHAAAIQLLEHGLSRDRPDTLRIRIDVGLKLGPKKLVYPDILILPVEAAGDFTRNAFAPDDAGLVVEVVSVTSEDHDRKLKALLYAASGIRNFWLVEKEDGKPVVYVHELDPATTSYRLTGVHRERLVLTEPFDIDIDLTAMDRI</sequence>
<dbReference type="InterPro" id="IPR011335">
    <property type="entry name" value="Restrct_endonuc-II-like"/>
</dbReference>
<dbReference type="Pfam" id="PF05685">
    <property type="entry name" value="Uma2"/>
    <property type="match status" value="1"/>
</dbReference>
<reference evidence="3" key="1">
    <citation type="journal article" date="2019" name="Int. J. Syst. Evol. Microbiol.">
        <title>The Global Catalogue of Microorganisms (GCM) 10K type strain sequencing project: providing services to taxonomists for standard genome sequencing and annotation.</title>
        <authorList>
            <consortium name="The Broad Institute Genomics Platform"/>
            <consortium name="The Broad Institute Genome Sequencing Center for Infectious Disease"/>
            <person name="Wu L."/>
            <person name="Ma J."/>
        </authorList>
    </citation>
    <scope>NUCLEOTIDE SEQUENCE [LARGE SCALE GENOMIC DNA]</scope>
    <source>
        <strain evidence="3">JCM 16902</strain>
    </source>
</reference>
<accession>A0ABP6ZP08</accession>
<gene>
    <name evidence="2" type="ORF">GCM10022223_35100</name>
</gene>
<keyword evidence="2" id="KW-0378">Hydrolase</keyword>